<dbReference type="GO" id="GO:0009055">
    <property type="term" value="F:electron transfer activity"/>
    <property type="evidence" value="ECO:0007669"/>
    <property type="project" value="InterPro"/>
</dbReference>
<dbReference type="InterPro" id="IPR041844">
    <property type="entry name" value="Plantacyanin"/>
</dbReference>
<evidence type="ECO:0000313" key="8">
    <source>
        <dbReference type="Proteomes" id="UP000655225"/>
    </source>
</evidence>
<evidence type="ECO:0000259" key="6">
    <source>
        <dbReference type="PROSITE" id="PS51485"/>
    </source>
</evidence>
<reference evidence="7 8" key="1">
    <citation type="submission" date="2020-04" db="EMBL/GenBank/DDBJ databases">
        <title>Plant Genome Project.</title>
        <authorList>
            <person name="Zhang R.-G."/>
        </authorList>
    </citation>
    <scope>NUCLEOTIDE SEQUENCE [LARGE SCALE GENOMIC DNA]</scope>
    <source>
        <strain evidence="7">YNK0</strain>
        <tissue evidence="7">Leaf</tissue>
    </source>
</reference>
<evidence type="ECO:0000256" key="3">
    <source>
        <dbReference type="ARBA" id="ARBA00023157"/>
    </source>
</evidence>
<dbReference type="PANTHER" id="PTHR33021">
    <property type="entry name" value="BLUE COPPER PROTEIN"/>
    <property type="match status" value="1"/>
</dbReference>
<dbReference type="InterPro" id="IPR003245">
    <property type="entry name" value="Phytocyanin_dom"/>
</dbReference>
<evidence type="ECO:0000313" key="7">
    <source>
        <dbReference type="EMBL" id="KAF8402080.1"/>
    </source>
</evidence>
<dbReference type="Proteomes" id="UP000655225">
    <property type="component" value="Unassembled WGS sequence"/>
</dbReference>
<dbReference type="SUPFAM" id="SSF49503">
    <property type="entry name" value="Cupredoxins"/>
    <property type="match status" value="1"/>
</dbReference>
<evidence type="ECO:0000256" key="1">
    <source>
        <dbReference type="ARBA" id="ARBA00022723"/>
    </source>
</evidence>
<dbReference type="GO" id="GO:0005886">
    <property type="term" value="C:plasma membrane"/>
    <property type="evidence" value="ECO:0007669"/>
    <property type="project" value="TreeGrafter"/>
</dbReference>
<feature type="chain" id="PRO_5032671981" description="Plantacyanin" evidence="5">
    <location>
        <begin position="33"/>
        <end position="128"/>
    </location>
</feature>
<feature type="signal peptide" evidence="5">
    <location>
        <begin position="1"/>
        <end position="32"/>
    </location>
</feature>
<evidence type="ECO:0000256" key="2">
    <source>
        <dbReference type="ARBA" id="ARBA00023008"/>
    </source>
</evidence>
<evidence type="ECO:0000256" key="4">
    <source>
        <dbReference type="ARBA" id="ARBA00082491"/>
    </source>
</evidence>
<comment type="caution">
    <text evidence="7">The sequence shown here is derived from an EMBL/GenBank/DDBJ whole genome shotgun (WGS) entry which is preliminary data.</text>
</comment>
<dbReference type="Pfam" id="PF02298">
    <property type="entry name" value="Cu_bind_like"/>
    <property type="match status" value="1"/>
</dbReference>
<dbReference type="OrthoDB" id="1934652at2759"/>
<dbReference type="InterPro" id="IPR008972">
    <property type="entry name" value="Cupredoxin"/>
</dbReference>
<evidence type="ECO:0000256" key="5">
    <source>
        <dbReference type="SAM" id="SignalP"/>
    </source>
</evidence>
<dbReference type="GO" id="GO:0046872">
    <property type="term" value="F:metal ion binding"/>
    <property type="evidence" value="ECO:0007669"/>
    <property type="project" value="UniProtKB-KW"/>
</dbReference>
<sequence length="128" mass="13572">MFCRGRCSANRAATVSTALLVSLLIHFQLSCATTFTVGDSSGWTFNVDSWTSAKTFKAGDILVFGYDPSVHNVVAVDSNGYNNCTASSVSTTYTSGNDRIKLVKGHSYFICSVPGHCDSGVKIAIDAS</sequence>
<keyword evidence="3" id="KW-1015">Disulfide bond</keyword>
<dbReference type="AlphaFoldDB" id="A0A834Z7U8"/>
<accession>A0A834Z7U8</accession>
<keyword evidence="1" id="KW-0479">Metal-binding</keyword>
<dbReference type="PANTHER" id="PTHR33021:SF469">
    <property type="entry name" value="PHYTOCYANIN DOMAIN-CONTAINING PROTEIN"/>
    <property type="match status" value="1"/>
</dbReference>
<dbReference type="FunFam" id="2.60.40.420:FF:000013">
    <property type="entry name" value="basic blue protein-like"/>
    <property type="match status" value="1"/>
</dbReference>
<dbReference type="InterPro" id="IPR039391">
    <property type="entry name" value="Phytocyanin-like"/>
</dbReference>
<feature type="domain" description="Phytocyanin" evidence="6">
    <location>
        <begin position="33"/>
        <end position="128"/>
    </location>
</feature>
<protein>
    <recommendedName>
        <fullName evidence="4">Plantacyanin</fullName>
    </recommendedName>
</protein>
<organism evidence="7 8">
    <name type="scientific">Tetracentron sinense</name>
    <name type="common">Spur-leaf</name>
    <dbReference type="NCBI Taxonomy" id="13715"/>
    <lineage>
        <taxon>Eukaryota</taxon>
        <taxon>Viridiplantae</taxon>
        <taxon>Streptophyta</taxon>
        <taxon>Embryophyta</taxon>
        <taxon>Tracheophyta</taxon>
        <taxon>Spermatophyta</taxon>
        <taxon>Magnoliopsida</taxon>
        <taxon>Trochodendrales</taxon>
        <taxon>Trochodendraceae</taxon>
        <taxon>Tetracentron</taxon>
    </lineage>
</organism>
<keyword evidence="2" id="KW-0186">Copper</keyword>
<keyword evidence="5" id="KW-0732">Signal</keyword>
<gene>
    <name evidence="7" type="ORF">HHK36_013032</name>
</gene>
<keyword evidence="8" id="KW-1185">Reference proteome</keyword>
<dbReference type="CDD" id="cd11013">
    <property type="entry name" value="Plantacyanin"/>
    <property type="match status" value="1"/>
</dbReference>
<dbReference type="OMA" id="SFNADSW"/>
<dbReference type="Gene3D" id="2.60.40.420">
    <property type="entry name" value="Cupredoxins - blue copper proteins"/>
    <property type="match status" value="1"/>
</dbReference>
<proteinExistence type="predicted"/>
<name>A0A834Z7U8_TETSI</name>
<dbReference type="PROSITE" id="PS51485">
    <property type="entry name" value="PHYTOCYANIN"/>
    <property type="match status" value="1"/>
</dbReference>
<dbReference type="EMBL" id="JABCRI010000008">
    <property type="protein sequence ID" value="KAF8402080.1"/>
    <property type="molecule type" value="Genomic_DNA"/>
</dbReference>